<reference evidence="1 2" key="1">
    <citation type="submission" date="2021-06" db="EMBL/GenBank/DDBJ databases">
        <title>A haploid diamondback moth (Plutella xylostella L.) genome assembly resolves 31 chromosomes and identifies a diamide resistance mutation.</title>
        <authorList>
            <person name="Ward C.M."/>
            <person name="Perry K.D."/>
            <person name="Baker G."/>
            <person name="Powis K."/>
            <person name="Heckel D.G."/>
            <person name="Baxter S.W."/>
        </authorList>
    </citation>
    <scope>NUCLEOTIDE SEQUENCE [LARGE SCALE GENOMIC DNA]</scope>
    <source>
        <strain evidence="1 2">LV</strain>
        <tissue evidence="1">Single pupa</tissue>
    </source>
</reference>
<comment type="caution">
    <text evidence="1">The sequence shown here is derived from an EMBL/GenBank/DDBJ whole genome shotgun (WGS) entry which is preliminary data.</text>
</comment>
<keyword evidence="2" id="KW-1185">Reference proteome</keyword>
<evidence type="ECO:0000313" key="2">
    <source>
        <dbReference type="Proteomes" id="UP000823941"/>
    </source>
</evidence>
<accession>A0ABQ7QXL9</accession>
<dbReference type="Proteomes" id="UP000823941">
    <property type="component" value="Chromosome 6"/>
</dbReference>
<sequence>MRMVLRSSVRVRSGGGRLASVRMRSGGGRQATRTARACALYQQSGESARAAQGGYVHAY</sequence>
<organism evidence="1 2">
    <name type="scientific">Plutella xylostella</name>
    <name type="common">Diamondback moth</name>
    <name type="synonym">Plutella maculipennis</name>
    <dbReference type="NCBI Taxonomy" id="51655"/>
    <lineage>
        <taxon>Eukaryota</taxon>
        <taxon>Metazoa</taxon>
        <taxon>Ecdysozoa</taxon>
        <taxon>Arthropoda</taxon>
        <taxon>Hexapoda</taxon>
        <taxon>Insecta</taxon>
        <taxon>Pterygota</taxon>
        <taxon>Neoptera</taxon>
        <taxon>Endopterygota</taxon>
        <taxon>Lepidoptera</taxon>
        <taxon>Glossata</taxon>
        <taxon>Ditrysia</taxon>
        <taxon>Yponomeutoidea</taxon>
        <taxon>Plutellidae</taxon>
        <taxon>Plutella</taxon>
    </lineage>
</organism>
<name>A0ABQ7QXL9_PLUXY</name>
<gene>
    <name evidence="1" type="ORF">JYU34_004297</name>
</gene>
<dbReference type="EMBL" id="JAHIBW010000006">
    <property type="protein sequence ID" value="KAG7309797.1"/>
    <property type="molecule type" value="Genomic_DNA"/>
</dbReference>
<proteinExistence type="predicted"/>
<evidence type="ECO:0000313" key="1">
    <source>
        <dbReference type="EMBL" id="KAG7309797.1"/>
    </source>
</evidence>
<protein>
    <submittedName>
        <fullName evidence="1">Uncharacterized protein</fullName>
    </submittedName>
</protein>